<dbReference type="EMBL" id="ML732955">
    <property type="protein sequence ID" value="KAB8266556.1"/>
    <property type="molecule type" value="Genomic_DNA"/>
</dbReference>
<accession>A0A5N6IJL8</accession>
<sequence>MYIYQLATGILQEEPVETYNRGPPIAFASSGGLPTTDNSPNTPSAAGASISAQLVMVNFRLPRGKVRPSGDLRRTNIPYVWLDSSSFARFYSLR</sequence>
<dbReference type="AlphaFoldDB" id="A0A5N6IJL8"/>
<reference evidence="1 2" key="1">
    <citation type="submission" date="2019-04" db="EMBL/GenBank/DDBJ databases">
        <title>Fungal friends and foes A comparative genomics study of 23 Aspergillus species from section Flavi.</title>
        <authorList>
            <consortium name="DOE Joint Genome Institute"/>
            <person name="Kjaerbolling I."/>
            <person name="Vesth T.C."/>
            <person name="Frisvad J.C."/>
            <person name="Nybo J.L."/>
            <person name="Theobald S."/>
            <person name="Kildgaard S."/>
            <person name="Petersen T.I."/>
            <person name="Kuo A."/>
            <person name="Sato A."/>
            <person name="Lyhne E.K."/>
            <person name="Kogle M.E."/>
            <person name="Wiebenga A."/>
            <person name="Kun R.S."/>
            <person name="Lubbers R.J."/>
            <person name="Makela M.R."/>
            <person name="Barry K."/>
            <person name="Chovatia M."/>
            <person name="Clum A."/>
            <person name="Daum C."/>
            <person name="Haridas S."/>
            <person name="He G."/>
            <person name="LaButti K."/>
            <person name="Lipzen A."/>
            <person name="Mondo S."/>
            <person name="Pangilinan J."/>
            <person name="Riley R."/>
            <person name="Salamov A."/>
            <person name="Simmons B.A."/>
            <person name="Magnuson J.K."/>
            <person name="Henrissat B."/>
            <person name="Mortensen U.H."/>
            <person name="Larsen T.O."/>
            <person name="De vries R.P."/>
            <person name="Grigoriev I.V."/>
            <person name="Machida M."/>
            <person name="Baker S.E."/>
            <person name="Andersen M.R."/>
        </authorList>
    </citation>
    <scope>NUCLEOTIDE SEQUENCE [LARGE SCALE GENOMIC DNA]</scope>
    <source>
        <strain evidence="1 2">CBS 117635</strain>
    </source>
</reference>
<organism evidence="1 2">
    <name type="scientific">Aspergillus minisclerotigenes</name>
    <dbReference type="NCBI Taxonomy" id="656917"/>
    <lineage>
        <taxon>Eukaryota</taxon>
        <taxon>Fungi</taxon>
        <taxon>Dikarya</taxon>
        <taxon>Ascomycota</taxon>
        <taxon>Pezizomycotina</taxon>
        <taxon>Eurotiomycetes</taxon>
        <taxon>Eurotiomycetidae</taxon>
        <taxon>Eurotiales</taxon>
        <taxon>Aspergillaceae</taxon>
        <taxon>Aspergillus</taxon>
        <taxon>Aspergillus subgen. Circumdati</taxon>
    </lineage>
</organism>
<keyword evidence="2" id="KW-1185">Reference proteome</keyword>
<protein>
    <submittedName>
        <fullName evidence="1">Uncharacterized protein</fullName>
    </submittedName>
</protein>
<gene>
    <name evidence="1" type="ORF">BDV30DRAFT_232351</name>
</gene>
<proteinExistence type="predicted"/>
<dbReference type="Proteomes" id="UP000326289">
    <property type="component" value="Unassembled WGS sequence"/>
</dbReference>
<evidence type="ECO:0000313" key="1">
    <source>
        <dbReference type="EMBL" id="KAB8266556.1"/>
    </source>
</evidence>
<name>A0A5N6IJL8_9EURO</name>
<evidence type="ECO:0000313" key="2">
    <source>
        <dbReference type="Proteomes" id="UP000326289"/>
    </source>
</evidence>